<reference evidence="1" key="1">
    <citation type="journal article" date="2020" name="mSystems">
        <title>Genome- and Community-Level Interaction Insights into Carbon Utilization and Element Cycling Functions of Hydrothermarchaeota in Hydrothermal Sediment.</title>
        <authorList>
            <person name="Zhou Z."/>
            <person name="Liu Y."/>
            <person name="Xu W."/>
            <person name="Pan J."/>
            <person name="Luo Z.H."/>
            <person name="Li M."/>
        </authorList>
    </citation>
    <scope>NUCLEOTIDE SEQUENCE [LARGE SCALE GENOMIC DNA]</scope>
    <source>
        <strain evidence="1">SpSt-751</strain>
    </source>
</reference>
<proteinExistence type="predicted"/>
<gene>
    <name evidence="1" type="ORF">ENV35_00115</name>
</gene>
<comment type="caution">
    <text evidence="1">The sequence shown here is derived from an EMBL/GenBank/DDBJ whole genome shotgun (WGS) entry which is preliminary data.</text>
</comment>
<evidence type="ECO:0000313" key="1">
    <source>
        <dbReference type="EMBL" id="HGB30263.1"/>
    </source>
</evidence>
<organism evidence="1">
    <name type="scientific">Dictyoglomus turgidum</name>
    <dbReference type="NCBI Taxonomy" id="513050"/>
    <lineage>
        <taxon>Bacteria</taxon>
        <taxon>Pseudomonadati</taxon>
        <taxon>Dictyoglomota</taxon>
        <taxon>Dictyoglomia</taxon>
        <taxon>Dictyoglomales</taxon>
        <taxon>Dictyoglomaceae</taxon>
        <taxon>Dictyoglomus</taxon>
    </lineage>
</organism>
<dbReference type="EMBL" id="DTGA01000001">
    <property type="protein sequence ID" value="HGB30263.1"/>
    <property type="molecule type" value="Genomic_DNA"/>
</dbReference>
<accession>A0A7C3SMA9</accession>
<dbReference type="AlphaFoldDB" id="A0A7C3SMA9"/>
<sequence>MLKTMENNNKKIQVHDQWSEKYLREQPFMAFGSLCNLIGQAYQGKELTDEKIEELARMAFNLALEFTEISYNKVEKVEKVEDSEPDIKVVKE</sequence>
<name>A0A7C3SMA9_9BACT</name>
<protein>
    <submittedName>
        <fullName evidence="1">Uncharacterized protein</fullName>
    </submittedName>
</protein>